<dbReference type="InterPro" id="IPR017871">
    <property type="entry name" value="ABC_transporter-like_CS"/>
</dbReference>
<dbReference type="InterPro" id="IPR003439">
    <property type="entry name" value="ABC_transporter-like_ATP-bd"/>
</dbReference>
<dbReference type="STRING" id="642492.Clole_1284"/>
<dbReference type="EMBL" id="CP002582">
    <property type="protein sequence ID" value="ADZ83011.1"/>
    <property type="molecule type" value="Genomic_DNA"/>
</dbReference>
<dbReference type="Proteomes" id="UP000008467">
    <property type="component" value="Chromosome"/>
</dbReference>
<dbReference type="SUPFAM" id="SSF52540">
    <property type="entry name" value="P-loop containing nucleoside triphosphate hydrolases"/>
    <property type="match status" value="1"/>
</dbReference>
<dbReference type="HOGENOM" id="CLU_000604_1_2_9"/>
<name>F2JHB3_CELLD</name>
<evidence type="ECO:0000256" key="1">
    <source>
        <dbReference type="ARBA" id="ARBA00022448"/>
    </source>
</evidence>
<dbReference type="PANTHER" id="PTHR42939">
    <property type="entry name" value="ABC TRANSPORTER ATP-BINDING PROTEIN ALBC-RELATED"/>
    <property type="match status" value="1"/>
</dbReference>
<evidence type="ECO:0000259" key="4">
    <source>
        <dbReference type="PROSITE" id="PS50893"/>
    </source>
</evidence>
<dbReference type="KEGG" id="cle:Clole_1284"/>
<dbReference type="InterPro" id="IPR003593">
    <property type="entry name" value="AAA+_ATPase"/>
</dbReference>
<feature type="domain" description="ABC transporter" evidence="4">
    <location>
        <begin position="1"/>
        <end position="229"/>
    </location>
</feature>
<dbReference type="GO" id="GO:0005524">
    <property type="term" value="F:ATP binding"/>
    <property type="evidence" value="ECO:0007669"/>
    <property type="project" value="UniProtKB-KW"/>
</dbReference>
<dbReference type="PROSITE" id="PS00211">
    <property type="entry name" value="ABC_TRANSPORTER_1"/>
    <property type="match status" value="1"/>
</dbReference>
<evidence type="ECO:0000313" key="6">
    <source>
        <dbReference type="Proteomes" id="UP000008467"/>
    </source>
</evidence>
<sequence length="293" mass="33105">MSILEVQHLNKHFKTFSLQDITIQLEKGCIMGFIGENGSGKTTTIKLLLNGLPKDSGEIKLFGLDHIVNEVAVKEKLGYVPADDYFTDSATLASHAKALKPFYKTWDEDFFQTIVETWNLPQSQKMHEFSKGMKTKAMLALALAHRPQLLILDEPTVGLDPSARLEVLDILREFVADGERSVFLSTHITTDLDKIADYITLIHQGTIRESLSIDHLQEKYALVEGNLSQLQTHKEIFIGIRKGDIRFEGLLLRENALKYFNSEQIKVPNIENLLTLLTYGIQNENNNPILKGL</sequence>
<dbReference type="InterPro" id="IPR051782">
    <property type="entry name" value="ABC_Transporter_VariousFunc"/>
</dbReference>
<gene>
    <name evidence="5" type="ordered locus">Clole_1284</name>
</gene>
<keyword evidence="6" id="KW-1185">Reference proteome</keyword>
<dbReference type="CDD" id="cd03230">
    <property type="entry name" value="ABC_DR_subfamily_A"/>
    <property type="match status" value="1"/>
</dbReference>
<accession>F2JHB3</accession>
<dbReference type="AlphaFoldDB" id="F2JHB3"/>
<keyword evidence="3" id="KW-0067">ATP-binding</keyword>
<dbReference type="PANTHER" id="PTHR42939:SF3">
    <property type="entry name" value="ABC TRANSPORTER ATP-BINDING COMPONENT"/>
    <property type="match status" value="1"/>
</dbReference>
<dbReference type="RefSeq" id="WP_013656310.1">
    <property type="nucleotide sequence ID" value="NC_015275.1"/>
</dbReference>
<organism evidence="5 6">
    <name type="scientific">Cellulosilyticum lentocellum (strain ATCC 49066 / DSM 5427 / NCIMB 11756 / RHM5)</name>
    <name type="common">Clostridium lentocellum</name>
    <dbReference type="NCBI Taxonomy" id="642492"/>
    <lineage>
        <taxon>Bacteria</taxon>
        <taxon>Bacillati</taxon>
        <taxon>Bacillota</taxon>
        <taxon>Clostridia</taxon>
        <taxon>Lachnospirales</taxon>
        <taxon>Cellulosilyticaceae</taxon>
        <taxon>Cellulosilyticum</taxon>
    </lineage>
</organism>
<dbReference type="SMART" id="SM00382">
    <property type="entry name" value="AAA"/>
    <property type="match status" value="1"/>
</dbReference>
<evidence type="ECO:0000256" key="3">
    <source>
        <dbReference type="ARBA" id="ARBA00022840"/>
    </source>
</evidence>
<protein>
    <submittedName>
        <fullName evidence="5">ABC transporter related protein</fullName>
    </submittedName>
</protein>
<keyword evidence="1" id="KW-0813">Transport</keyword>
<dbReference type="PROSITE" id="PS50893">
    <property type="entry name" value="ABC_TRANSPORTER_2"/>
    <property type="match status" value="1"/>
</dbReference>
<reference evidence="5 6" key="1">
    <citation type="journal article" date="2011" name="J. Bacteriol.">
        <title>Complete genome sequence of the cellulose-degrading bacterium Cellulosilyticum lentocellum.</title>
        <authorList>
            <consortium name="US DOE Joint Genome Institute"/>
            <person name="Miller D.A."/>
            <person name="Suen G."/>
            <person name="Bruce D."/>
            <person name="Copeland A."/>
            <person name="Cheng J.F."/>
            <person name="Detter C."/>
            <person name="Goodwin L.A."/>
            <person name="Han C.S."/>
            <person name="Hauser L.J."/>
            <person name="Land M.L."/>
            <person name="Lapidus A."/>
            <person name="Lucas S."/>
            <person name="Meincke L."/>
            <person name="Pitluck S."/>
            <person name="Tapia R."/>
            <person name="Teshima H."/>
            <person name="Woyke T."/>
            <person name="Fox B.G."/>
            <person name="Angert E.R."/>
            <person name="Currie C.R."/>
        </authorList>
    </citation>
    <scope>NUCLEOTIDE SEQUENCE [LARGE SCALE GENOMIC DNA]</scope>
    <source>
        <strain evidence="6">ATCC 49066 / DSM 5427 / NCIMB 11756 / RHM5</strain>
    </source>
</reference>
<dbReference type="GO" id="GO:0016887">
    <property type="term" value="F:ATP hydrolysis activity"/>
    <property type="evidence" value="ECO:0007669"/>
    <property type="project" value="InterPro"/>
</dbReference>
<dbReference type="Pfam" id="PF00005">
    <property type="entry name" value="ABC_tran"/>
    <property type="match status" value="1"/>
</dbReference>
<dbReference type="Gene3D" id="3.40.50.300">
    <property type="entry name" value="P-loop containing nucleotide triphosphate hydrolases"/>
    <property type="match status" value="1"/>
</dbReference>
<dbReference type="eggNOG" id="COG1131">
    <property type="taxonomic scope" value="Bacteria"/>
</dbReference>
<keyword evidence="2" id="KW-0547">Nucleotide-binding</keyword>
<proteinExistence type="predicted"/>
<evidence type="ECO:0000256" key="2">
    <source>
        <dbReference type="ARBA" id="ARBA00022741"/>
    </source>
</evidence>
<evidence type="ECO:0000313" key="5">
    <source>
        <dbReference type="EMBL" id="ADZ83011.1"/>
    </source>
</evidence>
<dbReference type="InterPro" id="IPR027417">
    <property type="entry name" value="P-loop_NTPase"/>
</dbReference>